<feature type="transmembrane region" description="Helical" evidence="2">
    <location>
        <begin position="31"/>
        <end position="49"/>
    </location>
</feature>
<evidence type="ECO:0000259" key="4">
    <source>
        <dbReference type="PROSITE" id="PS51202"/>
    </source>
</evidence>
<name>A0A2H0XXQ8_UNCSA</name>
<dbReference type="PROSITE" id="PS51202">
    <property type="entry name" value="RCK_C"/>
    <property type="match status" value="1"/>
</dbReference>
<dbReference type="PANTHER" id="PTHR43833">
    <property type="entry name" value="POTASSIUM CHANNEL PROTEIN 2-RELATED-RELATED"/>
    <property type="match status" value="1"/>
</dbReference>
<feature type="domain" description="RCK C-terminal" evidence="4">
    <location>
        <begin position="247"/>
        <end position="331"/>
    </location>
</feature>
<keyword evidence="5" id="KW-0406">Ion transport</keyword>
<dbReference type="InterPro" id="IPR036291">
    <property type="entry name" value="NAD(P)-bd_dom_sf"/>
</dbReference>
<keyword evidence="2" id="KW-1133">Transmembrane helix</keyword>
<evidence type="ECO:0000313" key="5">
    <source>
        <dbReference type="EMBL" id="PIS29720.1"/>
    </source>
</evidence>
<sequence length="331" mass="36077">MNPLRRLVPAFFTLLIIASIGVVGYMNIEGWSFLDSIYMLIITLFTVGFREVHPLSDLGRLLTMGLIVSGVGTAVYAVGQAGELIVEGQLFGYRRKKQMKKKLQEMKDHFIICGYGRVGHEVLEELTSAGIGCVVIDTKPESEEELDKLKVSYIIGDATANGNLEVAGIKTAKGLVTCADSDMENVFVTLSARASNPSVFIVARASGKNAESKLKMAGANKVISPYLISGRRMAALALRPVASDFLDMVMRGEHLEFSLREMFIPDTSKLIDKSLADAEIRQKSGATVLAVRKQDGGFNLQPLAVSKIEKGDILVAVGTQEQLELFEKMVK</sequence>
<feature type="domain" description="RCK N-terminal" evidence="3">
    <location>
        <begin position="107"/>
        <end position="224"/>
    </location>
</feature>
<evidence type="ECO:0000259" key="3">
    <source>
        <dbReference type="PROSITE" id="PS51201"/>
    </source>
</evidence>
<dbReference type="Proteomes" id="UP000231343">
    <property type="component" value="Unassembled WGS sequence"/>
</dbReference>
<dbReference type="SUPFAM" id="SSF51735">
    <property type="entry name" value="NAD(P)-binding Rossmann-fold domains"/>
    <property type="match status" value="1"/>
</dbReference>
<dbReference type="Gene3D" id="1.10.287.70">
    <property type="match status" value="1"/>
</dbReference>
<keyword evidence="2" id="KW-0472">Membrane</keyword>
<evidence type="ECO:0000256" key="2">
    <source>
        <dbReference type="SAM" id="Phobius"/>
    </source>
</evidence>
<dbReference type="SUPFAM" id="SSF116726">
    <property type="entry name" value="TrkA C-terminal domain-like"/>
    <property type="match status" value="1"/>
</dbReference>
<dbReference type="InterPro" id="IPR003148">
    <property type="entry name" value="RCK_N"/>
</dbReference>
<dbReference type="GO" id="GO:0005886">
    <property type="term" value="C:plasma membrane"/>
    <property type="evidence" value="ECO:0007669"/>
    <property type="project" value="UniProtKB-SubCell"/>
</dbReference>
<dbReference type="EMBL" id="PEYM01000075">
    <property type="protein sequence ID" value="PIS29720.1"/>
    <property type="molecule type" value="Genomic_DNA"/>
</dbReference>
<dbReference type="PROSITE" id="PS51201">
    <property type="entry name" value="RCK_N"/>
    <property type="match status" value="1"/>
</dbReference>
<keyword evidence="2" id="KW-0812">Transmembrane</keyword>
<comment type="subcellular location">
    <subcellularLocation>
        <location evidence="1">Cell membrane</location>
        <topology evidence="1">Multi-pass membrane protein</topology>
    </subcellularLocation>
</comment>
<gene>
    <name evidence="5" type="ORF">COT42_04470</name>
</gene>
<comment type="caution">
    <text evidence="5">The sequence shown here is derived from an EMBL/GenBank/DDBJ whole genome shotgun (WGS) entry which is preliminary data.</text>
</comment>
<feature type="transmembrane region" description="Helical" evidence="2">
    <location>
        <begin position="61"/>
        <end position="79"/>
    </location>
</feature>
<feature type="transmembrane region" description="Helical" evidence="2">
    <location>
        <begin position="7"/>
        <end position="25"/>
    </location>
</feature>
<dbReference type="InterPro" id="IPR036721">
    <property type="entry name" value="RCK_C_sf"/>
</dbReference>
<dbReference type="GO" id="GO:0006813">
    <property type="term" value="P:potassium ion transport"/>
    <property type="evidence" value="ECO:0007669"/>
    <property type="project" value="InterPro"/>
</dbReference>
<dbReference type="Pfam" id="PF07885">
    <property type="entry name" value="Ion_trans_2"/>
    <property type="match status" value="1"/>
</dbReference>
<dbReference type="SUPFAM" id="SSF81324">
    <property type="entry name" value="Voltage-gated potassium channels"/>
    <property type="match status" value="1"/>
</dbReference>
<accession>A0A2H0XXQ8</accession>
<dbReference type="GO" id="GO:0008324">
    <property type="term" value="F:monoatomic cation transmembrane transporter activity"/>
    <property type="evidence" value="ECO:0007669"/>
    <property type="project" value="InterPro"/>
</dbReference>
<dbReference type="Gene3D" id="3.40.50.720">
    <property type="entry name" value="NAD(P)-binding Rossmann-like Domain"/>
    <property type="match status" value="1"/>
</dbReference>
<dbReference type="Gene3D" id="3.30.70.1450">
    <property type="entry name" value="Regulator of K+ conductance, C-terminal domain"/>
    <property type="match status" value="1"/>
</dbReference>
<organism evidence="5 6">
    <name type="scientific">Candidatus Saganbacteria bacterium CG08_land_8_20_14_0_20_45_16</name>
    <dbReference type="NCBI Taxonomy" id="2014293"/>
    <lineage>
        <taxon>Bacteria</taxon>
        <taxon>Bacillati</taxon>
        <taxon>Saganbacteria</taxon>
    </lineage>
</organism>
<keyword evidence="5" id="KW-0813">Transport</keyword>
<dbReference type="Pfam" id="PF02254">
    <property type="entry name" value="TrkA_N"/>
    <property type="match status" value="1"/>
</dbReference>
<dbReference type="InterPro" id="IPR006037">
    <property type="entry name" value="RCK_C"/>
</dbReference>
<dbReference type="PANTHER" id="PTHR43833:SF9">
    <property type="entry name" value="POTASSIUM CHANNEL PROTEIN YUGO-RELATED"/>
    <property type="match status" value="1"/>
</dbReference>
<protein>
    <submittedName>
        <fullName evidence="5">Potassium channel protein</fullName>
    </submittedName>
</protein>
<proteinExistence type="predicted"/>
<reference evidence="5 6" key="1">
    <citation type="submission" date="2017-09" db="EMBL/GenBank/DDBJ databases">
        <title>Depth-based differentiation of microbial function through sediment-hosted aquifers and enrichment of novel symbionts in the deep terrestrial subsurface.</title>
        <authorList>
            <person name="Probst A.J."/>
            <person name="Ladd B."/>
            <person name="Jarett J.K."/>
            <person name="Geller-Mcgrath D.E."/>
            <person name="Sieber C.M."/>
            <person name="Emerson J.B."/>
            <person name="Anantharaman K."/>
            <person name="Thomas B.C."/>
            <person name="Malmstrom R."/>
            <person name="Stieglmeier M."/>
            <person name="Klingl A."/>
            <person name="Woyke T."/>
            <person name="Ryan C.M."/>
            <person name="Banfield J.F."/>
        </authorList>
    </citation>
    <scope>NUCLEOTIDE SEQUENCE [LARGE SCALE GENOMIC DNA]</scope>
    <source>
        <strain evidence="5">CG08_land_8_20_14_0_20_45_16</strain>
    </source>
</reference>
<keyword evidence="5" id="KW-0407">Ion channel</keyword>
<dbReference type="Pfam" id="PF02080">
    <property type="entry name" value="TrkA_C"/>
    <property type="match status" value="1"/>
</dbReference>
<dbReference type="AlphaFoldDB" id="A0A2H0XXQ8"/>
<dbReference type="InterPro" id="IPR050721">
    <property type="entry name" value="Trk_Ktr_HKT_K-transport"/>
</dbReference>
<evidence type="ECO:0000256" key="1">
    <source>
        <dbReference type="ARBA" id="ARBA00004651"/>
    </source>
</evidence>
<evidence type="ECO:0000313" key="6">
    <source>
        <dbReference type="Proteomes" id="UP000231343"/>
    </source>
</evidence>
<dbReference type="InterPro" id="IPR013099">
    <property type="entry name" value="K_chnl_dom"/>
</dbReference>